<reference evidence="1 2" key="1">
    <citation type="journal article" date="2022" name="Hortic Res">
        <title>A haplotype resolved chromosomal level avocado genome allows analysis of novel avocado genes.</title>
        <authorList>
            <person name="Nath O."/>
            <person name="Fletcher S.J."/>
            <person name="Hayward A."/>
            <person name="Shaw L.M."/>
            <person name="Masouleh A.K."/>
            <person name="Furtado A."/>
            <person name="Henry R.J."/>
            <person name="Mitter N."/>
        </authorList>
    </citation>
    <scope>NUCLEOTIDE SEQUENCE [LARGE SCALE GENOMIC DNA]</scope>
    <source>
        <strain evidence="2">cv. Hass</strain>
    </source>
</reference>
<organism evidence="1 2">
    <name type="scientific">Persea americana</name>
    <name type="common">Avocado</name>
    <dbReference type="NCBI Taxonomy" id="3435"/>
    <lineage>
        <taxon>Eukaryota</taxon>
        <taxon>Viridiplantae</taxon>
        <taxon>Streptophyta</taxon>
        <taxon>Embryophyta</taxon>
        <taxon>Tracheophyta</taxon>
        <taxon>Spermatophyta</taxon>
        <taxon>Magnoliopsida</taxon>
        <taxon>Magnoliidae</taxon>
        <taxon>Laurales</taxon>
        <taxon>Lauraceae</taxon>
        <taxon>Persea</taxon>
    </lineage>
</organism>
<comment type="caution">
    <text evidence="1">The sequence shown here is derived from an EMBL/GenBank/DDBJ whole genome shotgun (WGS) entry which is preliminary data.</text>
</comment>
<dbReference type="EMBL" id="CM056819">
    <property type="protein sequence ID" value="KAJ8625377.1"/>
    <property type="molecule type" value="Genomic_DNA"/>
</dbReference>
<proteinExistence type="predicted"/>
<protein>
    <submittedName>
        <fullName evidence="1">Uncharacterized protein</fullName>
    </submittedName>
</protein>
<name>A0ACC2KVZ2_PERAE</name>
<sequence length="156" mass="15881">MDGDDEDKALIWKLPLIKSKDLGKLGPAFGYGVGCGFGLGVGLLGGVGLGPGIPGLQIGFGVGAGCGAGVGFGYGVGRGVAYDENRRYTNVGKLSRGVGTLPSQDHIVDVIDELVVKRACPACVLGRSGGQNLKACQEFLHGLVSMKNAADQTCSE</sequence>
<accession>A0ACC2KVZ2</accession>
<evidence type="ECO:0000313" key="2">
    <source>
        <dbReference type="Proteomes" id="UP001234297"/>
    </source>
</evidence>
<dbReference type="Proteomes" id="UP001234297">
    <property type="component" value="Chromosome 11"/>
</dbReference>
<gene>
    <name evidence="1" type="ORF">MRB53_033907</name>
</gene>
<keyword evidence="2" id="KW-1185">Reference proteome</keyword>
<evidence type="ECO:0000313" key="1">
    <source>
        <dbReference type="EMBL" id="KAJ8625377.1"/>
    </source>
</evidence>